<protein>
    <submittedName>
        <fullName evidence="2">Voltage-dependent calcium channel unc-36</fullName>
    </submittedName>
</protein>
<sequence>MSTLLHFKRDSNSRNCTSAMRKFSNDHNRAAKTASQQNPSSRADAFDYQKELPLPNETTNDVSYRCQLAVHSFNIHELAGDNAYTYVYTCTVTIGTGSPPNS</sequence>
<keyword evidence="3" id="KW-1185">Reference proteome</keyword>
<reference evidence="2 3" key="1">
    <citation type="journal article" date="2021" name="Elife">
        <title>Chloroplast acquisition without the gene transfer in kleptoplastic sea slugs, Plakobranchus ocellatus.</title>
        <authorList>
            <person name="Maeda T."/>
            <person name="Takahashi S."/>
            <person name="Yoshida T."/>
            <person name="Shimamura S."/>
            <person name="Takaki Y."/>
            <person name="Nagai Y."/>
            <person name="Toyoda A."/>
            <person name="Suzuki Y."/>
            <person name="Arimoto A."/>
            <person name="Ishii H."/>
            <person name="Satoh N."/>
            <person name="Nishiyama T."/>
            <person name="Hasebe M."/>
            <person name="Maruyama T."/>
            <person name="Minagawa J."/>
            <person name="Obokata J."/>
            <person name="Shigenobu S."/>
        </authorList>
    </citation>
    <scope>NUCLEOTIDE SEQUENCE [LARGE SCALE GENOMIC DNA]</scope>
</reference>
<gene>
    <name evidence="2" type="ORF">PoB_006634000</name>
</gene>
<dbReference type="AlphaFoldDB" id="A0AAV4D6S3"/>
<name>A0AAV4D6S3_9GAST</name>
<evidence type="ECO:0000256" key="1">
    <source>
        <dbReference type="SAM" id="MobiDB-lite"/>
    </source>
</evidence>
<feature type="region of interest" description="Disordered" evidence="1">
    <location>
        <begin position="24"/>
        <end position="44"/>
    </location>
</feature>
<proteinExistence type="predicted"/>
<evidence type="ECO:0000313" key="3">
    <source>
        <dbReference type="Proteomes" id="UP000735302"/>
    </source>
</evidence>
<dbReference type="Proteomes" id="UP000735302">
    <property type="component" value="Unassembled WGS sequence"/>
</dbReference>
<accession>A0AAV4D6S3</accession>
<organism evidence="2 3">
    <name type="scientific">Plakobranchus ocellatus</name>
    <dbReference type="NCBI Taxonomy" id="259542"/>
    <lineage>
        <taxon>Eukaryota</taxon>
        <taxon>Metazoa</taxon>
        <taxon>Spiralia</taxon>
        <taxon>Lophotrochozoa</taxon>
        <taxon>Mollusca</taxon>
        <taxon>Gastropoda</taxon>
        <taxon>Heterobranchia</taxon>
        <taxon>Euthyneura</taxon>
        <taxon>Panpulmonata</taxon>
        <taxon>Sacoglossa</taxon>
        <taxon>Placobranchoidea</taxon>
        <taxon>Plakobranchidae</taxon>
        <taxon>Plakobranchus</taxon>
    </lineage>
</organism>
<comment type="caution">
    <text evidence="2">The sequence shown here is derived from an EMBL/GenBank/DDBJ whole genome shotgun (WGS) entry which is preliminary data.</text>
</comment>
<dbReference type="EMBL" id="BLXT01007525">
    <property type="protein sequence ID" value="GFO39835.1"/>
    <property type="molecule type" value="Genomic_DNA"/>
</dbReference>
<evidence type="ECO:0000313" key="2">
    <source>
        <dbReference type="EMBL" id="GFO39835.1"/>
    </source>
</evidence>